<dbReference type="InterPro" id="IPR021362">
    <property type="entry name" value="DUF2834"/>
</dbReference>
<feature type="transmembrane region" description="Helical" evidence="1">
    <location>
        <begin position="81"/>
        <end position="102"/>
    </location>
</feature>
<protein>
    <submittedName>
        <fullName evidence="2">DUF2834 domain-containing protein</fullName>
    </submittedName>
</protein>
<gene>
    <name evidence="2" type="ORF">M8A51_10515</name>
</gene>
<evidence type="ECO:0000313" key="3">
    <source>
        <dbReference type="Proteomes" id="UP001165541"/>
    </source>
</evidence>
<keyword evidence="1" id="KW-0812">Transmembrane</keyword>
<organism evidence="2 3">
    <name type="scientific">Caldimonas mangrovi</name>
    <dbReference type="NCBI Taxonomy" id="2944811"/>
    <lineage>
        <taxon>Bacteria</taxon>
        <taxon>Pseudomonadati</taxon>
        <taxon>Pseudomonadota</taxon>
        <taxon>Betaproteobacteria</taxon>
        <taxon>Burkholderiales</taxon>
        <taxon>Sphaerotilaceae</taxon>
        <taxon>Caldimonas</taxon>
    </lineage>
</organism>
<keyword evidence="1" id="KW-0472">Membrane</keyword>
<dbReference type="EMBL" id="JAMKFE010000005">
    <property type="protein sequence ID" value="MCM5679965.1"/>
    <property type="molecule type" value="Genomic_DNA"/>
</dbReference>
<dbReference type="Pfam" id="PF11196">
    <property type="entry name" value="DUF2834"/>
    <property type="match status" value="1"/>
</dbReference>
<comment type="caution">
    <text evidence="2">The sequence shown here is derived from an EMBL/GenBank/DDBJ whole genome shotgun (WGS) entry which is preliminary data.</text>
</comment>
<dbReference type="RefSeq" id="WP_251778168.1">
    <property type="nucleotide sequence ID" value="NZ_JAMKFE010000005.1"/>
</dbReference>
<keyword evidence="3" id="KW-1185">Reference proteome</keyword>
<proteinExistence type="predicted"/>
<feature type="transmembrane region" description="Helical" evidence="1">
    <location>
        <begin position="7"/>
        <end position="29"/>
    </location>
</feature>
<keyword evidence="1" id="KW-1133">Transmembrane helix</keyword>
<evidence type="ECO:0000256" key="1">
    <source>
        <dbReference type="SAM" id="Phobius"/>
    </source>
</evidence>
<evidence type="ECO:0000313" key="2">
    <source>
        <dbReference type="EMBL" id="MCM5679965.1"/>
    </source>
</evidence>
<dbReference type="Proteomes" id="UP001165541">
    <property type="component" value="Unassembled WGS sequence"/>
</dbReference>
<reference evidence="2" key="1">
    <citation type="submission" date="2022-05" db="EMBL/GenBank/DDBJ databases">
        <title>Schlegelella sp. nov., isolated from mangrove soil.</title>
        <authorList>
            <person name="Liu Y."/>
            <person name="Ge X."/>
            <person name="Liu W."/>
        </authorList>
    </citation>
    <scope>NUCLEOTIDE SEQUENCE</scope>
    <source>
        <strain evidence="2">S2-27</strain>
    </source>
</reference>
<sequence length="113" mass="12289">MSPKRTTPLLVILAVAGLVVPWSFHFAFLLNGGSFAPGPFLAAVSANQLVAGITWDVYLAAAAFSVWLLQDAPSAGVRRPWIYVVLTFSVGLAFTLPLYLAMRKVRVESRRLV</sequence>
<name>A0ABT0YMM7_9BURK</name>
<accession>A0ABT0YMM7</accession>
<feature type="transmembrane region" description="Helical" evidence="1">
    <location>
        <begin position="49"/>
        <end position="69"/>
    </location>
</feature>